<keyword evidence="2" id="KW-1185">Reference proteome</keyword>
<sequence>MTDSDSRLDISGNAAFTLSSPGYSLVSTPTISVLQEIHHNSSPFLSSYSVALAEINFVKTLQVFPTQNKLGTLSPPQTIMLSSNLQNVGSSVERPLGYRTGLRPSHYLYLHGSELAQPPSLAVWEYGSI</sequence>
<dbReference type="InParanoid" id="F8QGD6"/>
<organism evidence="2">
    <name type="scientific">Serpula lacrymans var. lacrymans (strain S7.3)</name>
    <name type="common">Dry rot fungus</name>
    <dbReference type="NCBI Taxonomy" id="936435"/>
    <lineage>
        <taxon>Eukaryota</taxon>
        <taxon>Fungi</taxon>
        <taxon>Dikarya</taxon>
        <taxon>Basidiomycota</taxon>
        <taxon>Agaricomycotina</taxon>
        <taxon>Agaricomycetes</taxon>
        <taxon>Agaricomycetidae</taxon>
        <taxon>Boletales</taxon>
        <taxon>Coniophorineae</taxon>
        <taxon>Serpulaceae</taxon>
        <taxon>Serpula</taxon>
    </lineage>
</organism>
<evidence type="ECO:0000313" key="1">
    <source>
        <dbReference type="EMBL" id="EGN92614.1"/>
    </source>
</evidence>
<reference evidence="2" key="1">
    <citation type="journal article" date="2011" name="Science">
        <title>The plant cell wall-decomposing machinery underlies the functional diversity of forest fungi.</title>
        <authorList>
            <person name="Eastwood D.C."/>
            <person name="Floudas D."/>
            <person name="Binder M."/>
            <person name="Majcherczyk A."/>
            <person name="Schneider P."/>
            <person name="Aerts A."/>
            <person name="Asiegbu F.O."/>
            <person name="Baker S.E."/>
            <person name="Barry K."/>
            <person name="Bendiksby M."/>
            <person name="Blumentritt M."/>
            <person name="Coutinho P.M."/>
            <person name="Cullen D."/>
            <person name="de Vries R.P."/>
            <person name="Gathman A."/>
            <person name="Goodell B."/>
            <person name="Henrissat B."/>
            <person name="Ihrmark K."/>
            <person name="Kauserud H."/>
            <person name="Kohler A."/>
            <person name="LaButti K."/>
            <person name="Lapidus A."/>
            <person name="Lavin J.L."/>
            <person name="Lee Y.-H."/>
            <person name="Lindquist E."/>
            <person name="Lilly W."/>
            <person name="Lucas S."/>
            <person name="Morin E."/>
            <person name="Murat C."/>
            <person name="Oguiza J.A."/>
            <person name="Park J."/>
            <person name="Pisabarro A.G."/>
            <person name="Riley R."/>
            <person name="Rosling A."/>
            <person name="Salamov A."/>
            <person name="Schmidt O."/>
            <person name="Schmutz J."/>
            <person name="Skrede I."/>
            <person name="Stenlid J."/>
            <person name="Wiebenga A."/>
            <person name="Xie X."/>
            <person name="Kuees U."/>
            <person name="Hibbett D.S."/>
            <person name="Hoffmeister D."/>
            <person name="Hoegberg N."/>
            <person name="Martin F."/>
            <person name="Grigoriev I.V."/>
            <person name="Watkinson S.C."/>
        </authorList>
    </citation>
    <scope>NUCLEOTIDE SEQUENCE [LARGE SCALE GENOMIC DNA]</scope>
    <source>
        <strain evidence="2">strain S7.3</strain>
    </source>
</reference>
<dbReference type="HOGENOM" id="CLU_1950121_0_0_1"/>
<accession>F8QGD6</accession>
<proteinExistence type="predicted"/>
<dbReference type="Proteomes" id="UP000008063">
    <property type="component" value="Unassembled WGS sequence"/>
</dbReference>
<gene>
    <name evidence="1" type="ORF">SERLA73DRAFT_79430</name>
</gene>
<protein>
    <submittedName>
        <fullName evidence="1">Uncharacterized protein</fullName>
    </submittedName>
</protein>
<dbReference type="AlphaFoldDB" id="F8QGD6"/>
<evidence type="ECO:0000313" key="2">
    <source>
        <dbReference type="Proteomes" id="UP000008063"/>
    </source>
</evidence>
<name>F8QGD6_SERL3</name>
<dbReference type="EMBL" id="GL945501">
    <property type="protein sequence ID" value="EGN92614.1"/>
    <property type="molecule type" value="Genomic_DNA"/>
</dbReference>